<comment type="caution">
    <text evidence="2">The sequence shown here is derived from an EMBL/GenBank/DDBJ whole genome shotgun (WGS) entry which is preliminary data.</text>
</comment>
<dbReference type="RefSeq" id="WP_069671943.1">
    <property type="nucleotide sequence ID" value="NZ_MCBT01000046.1"/>
</dbReference>
<organism evidence="2 3">
    <name type="scientific">Shewanella colwelliana</name>
    <name type="common">Alteromonas colwelliana</name>
    <dbReference type="NCBI Taxonomy" id="23"/>
    <lineage>
        <taxon>Bacteria</taxon>
        <taxon>Pseudomonadati</taxon>
        <taxon>Pseudomonadota</taxon>
        <taxon>Gammaproteobacteria</taxon>
        <taxon>Alteromonadales</taxon>
        <taxon>Shewanellaceae</taxon>
        <taxon>Shewanella</taxon>
    </lineage>
</organism>
<feature type="signal peptide" evidence="1">
    <location>
        <begin position="1"/>
        <end position="19"/>
    </location>
</feature>
<dbReference type="AlphaFoldDB" id="A0A1E5IQQ8"/>
<dbReference type="OrthoDB" id="6271020at2"/>
<protein>
    <submittedName>
        <fullName evidence="2">Uncharacterized protein</fullName>
    </submittedName>
</protein>
<reference evidence="2 3" key="1">
    <citation type="submission" date="2016-07" db="EMBL/GenBank/DDBJ databases">
        <title>Whole-genome of two Shewanella species isolated from a digestive organ of sea cucumber Apostichopus japonicus Selenka 1867.</title>
        <authorList>
            <person name="Hong H.-H."/>
            <person name="Choi H."/>
            <person name="Cheon S."/>
            <person name="Oh J.-S."/>
            <person name="Lee H.-G."/>
            <person name="Park C."/>
        </authorList>
    </citation>
    <scope>NUCLEOTIDE SEQUENCE [LARGE SCALE GENOMIC DNA]</scope>
    <source>
        <strain evidence="2 3">CSB03KR</strain>
    </source>
</reference>
<name>A0A1E5IQQ8_SHECO</name>
<evidence type="ECO:0000313" key="3">
    <source>
        <dbReference type="Proteomes" id="UP000095230"/>
    </source>
</evidence>
<dbReference type="InterPro" id="IPR049848">
    <property type="entry name" value="TapY2-like"/>
</dbReference>
<dbReference type="EMBL" id="MCBT01000046">
    <property type="protein sequence ID" value="OEG72904.1"/>
    <property type="molecule type" value="Genomic_DNA"/>
</dbReference>
<sequence>MKSSIVLLFAVFCSISAWAEPREDYKCFLLTTQGERVLNFSWQPSLAKQYQHQLVGTKMPAQPHSNGMPLYVKQVYECIKIIEAFKSSKARQFERENFVGG</sequence>
<gene>
    <name evidence="2" type="ORF">BEL05_11635</name>
</gene>
<dbReference type="NCBIfam" id="NF038109">
    <property type="entry name" value="tapY2_fam"/>
    <property type="match status" value="1"/>
</dbReference>
<feature type="chain" id="PRO_5009179006" evidence="1">
    <location>
        <begin position="20"/>
        <end position="101"/>
    </location>
</feature>
<dbReference type="Proteomes" id="UP000095230">
    <property type="component" value="Unassembled WGS sequence"/>
</dbReference>
<accession>A0A1E5IQQ8</accession>
<keyword evidence="1" id="KW-0732">Signal</keyword>
<evidence type="ECO:0000256" key="1">
    <source>
        <dbReference type="SAM" id="SignalP"/>
    </source>
</evidence>
<evidence type="ECO:0000313" key="2">
    <source>
        <dbReference type="EMBL" id="OEG72904.1"/>
    </source>
</evidence>
<proteinExistence type="predicted"/>